<dbReference type="AlphaFoldDB" id="A0A2T3N6Q4"/>
<sequence>MEIFNNRELAIALWVVAISFYVIKSPKMKDVRKSFKRVIEAFFVKNIMSVLSLMIIYMGTIVYMLSEMGLWNVEQVKNTLFWGASVGLMSLFKLETIKTDENFFKHSVVGNLKLLAIIQFVVSVYSFPLLAEVVLVPLLAFIGAMLAIAGTDKKYVVVKRLLEYLLSTFGLFVIGYTIYMLITNFGEIAKEKTLYDFIVPPLLTLFYLPFIFIMMVYTTYEQVSVRLRYSIKSNWLRYTTLTCAFLLFNCRTRLLERWSSHVARNNINSCGDMFKTFAHIHKVRRAEKHPLDISPEDGWSPYEAKEYLSHKGLKTGFYNNQYGNEWVALSPMHELGDGLIPDNIAYYVEGSQDVAITLKLKLNINDKSREVIALNELSEMAELLCQSSLKLPLSDNMKNAIMCAENLIEVYGNKQVSLITDEWPDHVLSGYDVKFVVSSI</sequence>
<feature type="transmembrane region" description="Helical" evidence="1">
    <location>
        <begin position="202"/>
        <end position="220"/>
    </location>
</feature>
<evidence type="ECO:0000313" key="3">
    <source>
        <dbReference type="Proteomes" id="UP000241346"/>
    </source>
</evidence>
<comment type="caution">
    <text evidence="2">The sequence shown here is derived from an EMBL/GenBank/DDBJ whole genome shotgun (WGS) entry which is preliminary data.</text>
</comment>
<keyword evidence="1" id="KW-0472">Membrane</keyword>
<keyword evidence="1" id="KW-0812">Transmembrane</keyword>
<feature type="transmembrane region" description="Helical" evidence="1">
    <location>
        <begin position="161"/>
        <end position="182"/>
    </location>
</feature>
<protein>
    <submittedName>
        <fullName evidence="2">Uncharacterized protein</fullName>
    </submittedName>
</protein>
<evidence type="ECO:0000256" key="1">
    <source>
        <dbReference type="SAM" id="Phobius"/>
    </source>
</evidence>
<feature type="transmembrane region" description="Helical" evidence="1">
    <location>
        <begin position="6"/>
        <end position="23"/>
    </location>
</feature>
<accession>A0A2T3N6Q4</accession>
<dbReference type="OrthoDB" id="9182155at2"/>
<reference evidence="2 3" key="1">
    <citation type="submission" date="2018-03" db="EMBL/GenBank/DDBJ databases">
        <title>Whole genome sequencing of Histamine producing bacteria.</title>
        <authorList>
            <person name="Butler K."/>
        </authorList>
    </citation>
    <scope>NUCLEOTIDE SEQUENCE [LARGE SCALE GENOMIC DNA]</scope>
    <source>
        <strain evidence="2 3">DSM 19138</strain>
    </source>
</reference>
<feature type="transmembrane region" description="Helical" evidence="1">
    <location>
        <begin position="43"/>
        <end position="65"/>
    </location>
</feature>
<feature type="transmembrane region" description="Helical" evidence="1">
    <location>
        <begin position="133"/>
        <end position="149"/>
    </location>
</feature>
<dbReference type="RefSeq" id="WP_107300710.1">
    <property type="nucleotide sequence ID" value="NZ_PYMB01000022.1"/>
</dbReference>
<dbReference type="EMBL" id="PYMB01000022">
    <property type="protein sequence ID" value="PSW08299.1"/>
    <property type="molecule type" value="Genomic_DNA"/>
</dbReference>
<organism evidence="2 3">
    <name type="scientific">Photobacterium rosenbergii</name>
    <dbReference type="NCBI Taxonomy" id="294936"/>
    <lineage>
        <taxon>Bacteria</taxon>
        <taxon>Pseudomonadati</taxon>
        <taxon>Pseudomonadota</taxon>
        <taxon>Gammaproteobacteria</taxon>
        <taxon>Vibrionales</taxon>
        <taxon>Vibrionaceae</taxon>
        <taxon>Photobacterium</taxon>
    </lineage>
</organism>
<name>A0A2T3N6Q4_9GAMM</name>
<keyword evidence="1" id="KW-1133">Transmembrane helix</keyword>
<gene>
    <name evidence="2" type="ORF">C9J01_24320</name>
</gene>
<dbReference type="Proteomes" id="UP000241346">
    <property type="component" value="Unassembled WGS sequence"/>
</dbReference>
<evidence type="ECO:0000313" key="2">
    <source>
        <dbReference type="EMBL" id="PSW08299.1"/>
    </source>
</evidence>
<proteinExistence type="predicted"/>